<dbReference type="InterPro" id="IPR051472">
    <property type="entry name" value="T3SS_Stator/FliH"/>
</dbReference>
<dbReference type="KEGG" id="tpp:TPASS_0401"/>
<dbReference type="Proteomes" id="UP000001202">
    <property type="component" value="Chromosome"/>
</dbReference>
<keyword evidence="10" id="KW-0282">Flagellum</keyword>
<evidence type="ECO:0000256" key="5">
    <source>
        <dbReference type="ARBA" id="ARBA00022795"/>
    </source>
</evidence>
<dbReference type="Pfam" id="PF02108">
    <property type="entry name" value="FliH"/>
    <property type="match status" value="1"/>
</dbReference>
<dbReference type="PANTHER" id="PTHR34982:SF1">
    <property type="entry name" value="FLAGELLAR ASSEMBLY PROTEIN FLIH"/>
    <property type="match status" value="1"/>
</dbReference>
<name>A0A0H3BIB6_TREPS</name>
<evidence type="ECO:0000256" key="7">
    <source>
        <dbReference type="ARBA" id="ARBA00023225"/>
    </source>
</evidence>
<dbReference type="AlphaFoldDB" id="A0A0H3BIB6"/>
<evidence type="ECO:0000256" key="8">
    <source>
        <dbReference type="SAM" id="Coils"/>
    </source>
</evidence>
<feature type="coiled-coil region" evidence="8">
    <location>
        <begin position="57"/>
        <end position="132"/>
    </location>
</feature>
<evidence type="ECO:0000256" key="4">
    <source>
        <dbReference type="ARBA" id="ARBA00022448"/>
    </source>
</evidence>
<dbReference type="SMR" id="A0A0H3BIB6"/>
<evidence type="ECO:0000259" key="9">
    <source>
        <dbReference type="Pfam" id="PF02108"/>
    </source>
</evidence>
<dbReference type="RefSeq" id="WP_010881849.1">
    <property type="nucleotide sequence ID" value="NC_010741.1"/>
</dbReference>
<keyword evidence="4" id="KW-0813">Transport</keyword>
<dbReference type="GeneID" id="93876175"/>
<reference evidence="10 11" key="1">
    <citation type="journal article" date="2008" name="BMC Microbiol.">
        <title>Complete genome sequence of Treponema pallidum ssp. pallidum strain SS14 determined with oligonucleotide arrays.</title>
        <authorList>
            <person name="Matejkova P."/>
            <person name="Strouhal M."/>
            <person name="Smajs D."/>
            <person name="Norris S.J."/>
            <person name="Palzkill T."/>
            <person name="Petrosino J.F."/>
            <person name="Sodergren E."/>
            <person name="Norton J.E."/>
            <person name="Singh J."/>
            <person name="Richmond T.A."/>
            <person name="Molla M.N."/>
            <person name="Albert T.J."/>
            <person name="Weinstock G.M."/>
        </authorList>
    </citation>
    <scope>NUCLEOTIDE SEQUENCE [LARGE SCALE GENOMIC DNA]</scope>
    <source>
        <strain evidence="10 11">SS14</strain>
    </source>
</reference>
<dbReference type="NCBIfam" id="NF005198">
    <property type="entry name" value="PRK06669.1-3"/>
    <property type="match status" value="1"/>
</dbReference>
<gene>
    <name evidence="10" type="primary">fliH</name>
    <name evidence="10" type="ordered locus">TPASS_0401</name>
</gene>
<proteinExistence type="inferred from homology"/>
<keyword evidence="5" id="KW-1005">Bacterial flagellum biogenesis</keyword>
<comment type="function">
    <text evidence="1">Needed for flagellar regrowth and assembly.</text>
</comment>
<evidence type="ECO:0000256" key="6">
    <source>
        <dbReference type="ARBA" id="ARBA00022927"/>
    </source>
</evidence>
<dbReference type="GO" id="GO:0044781">
    <property type="term" value="P:bacterial-type flagellum organization"/>
    <property type="evidence" value="ECO:0007669"/>
    <property type="project" value="UniProtKB-KW"/>
</dbReference>
<keyword evidence="7" id="KW-1006">Bacterial flagellum protein export</keyword>
<keyword evidence="6" id="KW-0653">Protein transport</keyword>
<keyword evidence="10" id="KW-0966">Cell projection</keyword>
<evidence type="ECO:0000313" key="10">
    <source>
        <dbReference type="EMBL" id="ACD70827.1"/>
    </source>
</evidence>
<feature type="domain" description="Flagellar assembly protein FliH/Type III secretion system HrpE" evidence="9">
    <location>
        <begin position="161"/>
        <end position="287"/>
    </location>
</feature>
<evidence type="ECO:0000256" key="1">
    <source>
        <dbReference type="ARBA" id="ARBA00003041"/>
    </source>
</evidence>
<dbReference type="InterPro" id="IPR018035">
    <property type="entry name" value="Flagellar_FliH/T3SS_HrpE"/>
</dbReference>
<dbReference type="GO" id="GO:0015031">
    <property type="term" value="P:protein transport"/>
    <property type="evidence" value="ECO:0007669"/>
    <property type="project" value="UniProtKB-KW"/>
</dbReference>
<dbReference type="GO" id="GO:0005829">
    <property type="term" value="C:cytosol"/>
    <property type="evidence" value="ECO:0007669"/>
    <property type="project" value="TreeGrafter"/>
</dbReference>
<evidence type="ECO:0000256" key="2">
    <source>
        <dbReference type="ARBA" id="ARBA00006602"/>
    </source>
</evidence>
<comment type="similarity">
    <text evidence="2">Belongs to the FliH family.</text>
</comment>
<evidence type="ECO:0000313" key="11">
    <source>
        <dbReference type="Proteomes" id="UP000001202"/>
    </source>
</evidence>
<keyword evidence="10" id="KW-0969">Cilium</keyword>
<protein>
    <recommendedName>
        <fullName evidence="3">Flagellar assembly protein FliH</fullName>
    </recommendedName>
</protein>
<dbReference type="PANTHER" id="PTHR34982">
    <property type="entry name" value="YOP PROTEINS TRANSLOCATION PROTEIN L"/>
    <property type="match status" value="1"/>
</dbReference>
<organism evidence="10 11">
    <name type="scientific">Treponema pallidum subsp. pallidum (strain SS14)</name>
    <dbReference type="NCBI Taxonomy" id="455434"/>
    <lineage>
        <taxon>Bacteria</taxon>
        <taxon>Pseudomonadati</taxon>
        <taxon>Spirochaetota</taxon>
        <taxon>Spirochaetia</taxon>
        <taxon>Spirochaetales</taxon>
        <taxon>Treponemataceae</taxon>
        <taxon>Treponema</taxon>
    </lineage>
</organism>
<accession>A0A0H3BIB6</accession>
<sequence length="309" mass="35339">MPKMIFRNHEVKNLDQFLLLDLSRSFGVEPQIEEVQSEPVCPVPDMREVQEEVELFRKSWEEEQVQLRARAEREAQDLKERVEEEITAYREQCTQEADRILAQAKEQSELQISEAQQQAERMIAEAETSRQKICDHSKAEGIRLGKEEGFRAGQEEVRYLTERLHKMIEEVMGRRQGILRETERQIVDLVLLMTRKVVKVISENQRAVISANVVHALRKVRTRGAVTLRVNLADVELVTQHKQEFIAAVERVDDLTVVEDTSVGRGGCVVETDFGEIDARVASQLHELEQRVLEVAPIVVSSMSASKGS</sequence>
<dbReference type="PATRIC" id="fig|455434.6.peg.403"/>
<evidence type="ECO:0000256" key="3">
    <source>
        <dbReference type="ARBA" id="ARBA00016507"/>
    </source>
</evidence>
<keyword evidence="8" id="KW-0175">Coiled coil</keyword>
<dbReference type="EMBL" id="CP000805">
    <property type="protein sequence ID" value="ACD70827.1"/>
    <property type="molecule type" value="Genomic_DNA"/>
</dbReference>